<name>A0A2U2EDD3_9FIRM</name>
<feature type="transmembrane region" description="Helical" evidence="1">
    <location>
        <begin position="130"/>
        <end position="151"/>
    </location>
</feature>
<sequence length="207" mass="24048">MFFKVLEIYKKLRDDNKKDIPFNIKVLIGLVTIDFILLFVCEINKCNVGVIITYCISVIITCITCILADKFVVNNFDDIAKNYNDEILKEFEKMLIKLKIGSSACISTLIDECKEYEKIQKDTFLTRLKYILGIAVVPLITSAGSLFILNYNDEQKIGILILAAISIVLIFYIFNSLYELYRRIYCEYNILARNMRYDLELILAQRN</sequence>
<feature type="transmembrane region" description="Helical" evidence="1">
    <location>
        <begin position="51"/>
        <end position="73"/>
    </location>
</feature>
<accession>A0A2U2EDD3</accession>
<dbReference type="Proteomes" id="UP000245905">
    <property type="component" value="Unassembled WGS sequence"/>
</dbReference>
<dbReference type="AlphaFoldDB" id="A0A2U2EDD3"/>
<evidence type="ECO:0000256" key="1">
    <source>
        <dbReference type="SAM" id="Phobius"/>
    </source>
</evidence>
<evidence type="ECO:0000313" key="3">
    <source>
        <dbReference type="Proteomes" id="UP000245905"/>
    </source>
</evidence>
<dbReference type="RefSeq" id="WP_109258679.1">
    <property type="nucleotide sequence ID" value="NZ_JRFS01000042.1"/>
</dbReference>
<feature type="transmembrane region" description="Helical" evidence="1">
    <location>
        <begin position="157"/>
        <end position="174"/>
    </location>
</feature>
<reference evidence="2 3" key="1">
    <citation type="submission" date="2014-09" db="EMBL/GenBank/DDBJ databases">
        <title>Butyrate-producing bacteria isolated from human gut.</title>
        <authorList>
            <person name="Zhang Q."/>
            <person name="Zhao L."/>
        </authorList>
    </citation>
    <scope>NUCLEOTIDE SEQUENCE [LARGE SCALE GENOMIC DNA]</scope>
    <source>
        <strain evidence="2 3">R22</strain>
    </source>
</reference>
<keyword evidence="1" id="KW-1133">Transmembrane helix</keyword>
<dbReference type="EMBL" id="JRFS01000042">
    <property type="protein sequence ID" value="PWE82516.1"/>
    <property type="molecule type" value="Genomic_DNA"/>
</dbReference>
<protein>
    <submittedName>
        <fullName evidence="2">Uncharacterized protein</fullName>
    </submittedName>
</protein>
<keyword evidence="1" id="KW-0812">Transmembrane</keyword>
<comment type="caution">
    <text evidence="2">The sequence shown here is derived from an EMBL/GenBank/DDBJ whole genome shotgun (WGS) entry which is preliminary data.</text>
</comment>
<keyword evidence="1" id="KW-0472">Membrane</keyword>
<organism evidence="2 3">
    <name type="scientific">Agathobacter rectalis</name>
    <dbReference type="NCBI Taxonomy" id="39491"/>
    <lineage>
        <taxon>Bacteria</taxon>
        <taxon>Bacillati</taxon>
        <taxon>Bacillota</taxon>
        <taxon>Clostridia</taxon>
        <taxon>Lachnospirales</taxon>
        <taxon>Lachnospiraceae</taxon>
        <taxon>Agathobacter</taxon>
    </lineage>
</organism>
<proteinExistence type="predicted"/>
<evidence type="ECO:0000313" key="2">
    <source>
        <dbReference type="EMBL" id="PWE82516.1"/>
    </source>
</evidence>
<gene>
    <name evidence="2" type="ORF">LD38_14715</name>
</gene>
<feature type="transmembrane region" description="Helical" evidence="1">
    <location>
        <begin position="20"/>
        <end position="39"/>
    </location>
</feature>